<feature type="compositionally biased region" description="Basic residues" evidence="1">
    <location>
        <begin position="34"/>
        <end position="64"/>
    </location>
</feature>
<evidence type="ECO:0000256" key="1">
    <source>
        <dbReference type="SAM" id="MobiDB-lite"/>
    </source>
</evidence>
<feature type="region of interest" description="Disordered" evidence="1">
    <location>
        <begin position="1"/>
        <end position="106"/>
    </location>
</feature>
<accession>A0A6G1BYV3</accession>
<protein>
    <submittedName>
        <fullName evidence="2">Uncharacterized protein</fullName>
    </submittedName>
</protein>
<gene>
    <name evidence="2" type="ORF">E2562_018669</name>
</gene>
<evidence type="ECO:0000313" key="2">
    <source>
        <dbReference type="EMBL" id="KAF0892887.1"/>
    </source>
</evidence>
<dbReference type="AlphaFoldDB" id="A0A6G1BYV3"/>
<sequence>VLLGVLGGGGHGGRREAEHGEAGVAVGAGAGVLRRQRRGPGLRGRAHGRRLPVHHQERRPRHGVRLPIHGERRQVHHRRRVDQRRRHHQGVRGRAGQRRGGAPQGR</sequence>
<feature type="compositionally biased region" description="Gly residues" evidence="1">
    <location>
        <begin position="1"/>
        <end position="11"/>
    </location>
</feature>
<feature type="compositionally biased region" description="Low complexity" evidence="1">
    <location>
        <begin position="22"/>
        <end position="33"/>
    </location>
</feature>
<feature type="non-terminal residue" evidence="2">
    <location>
        <position position="106"/>
    </location>
</feature>
<feature type="compositionally biased region" description="Basic residues" evidence="1">
    <location>
        <begin position="74"/>
        <end position="97"/>
    </location>
</feature>
<feature type="non-terminal residue" evidence="2">
    <location>
        <position position="1"/>
    </location>
</feature>
<proteinExistence type="predicted"/>
<evidence type="ECO:0000313" key="3">
    <source>
        <dbReference type="Proteomes" id="UP000479710"/>
    </source>
</evidence>
<organism evidence="2 3">
    <name type="scientific">Oryza meyeriana var. granulata</name>
    <dbReference type="NCBI Taxonomy" id="110450"/>
    <lineage>
        <taxon>Eukaryota</taxon>
        <taxon>Viridiplantae</taxon>
        <taxon>Streptophyta</taxon>
        <taxon>Embryophyta</taxon>
        <taxon>Tracheophyta</taxon>
        <taxon>Spermatophyta</taxon>
        <taxon>Magnoliopsida</taxon>
        <taxon>Liliopsida</taxon>
        <taxon>Poales</taxon>
        <taxon>Poaceae</taxon>
        <taxon>BOP clade</taxon>
        <taxon>Oryzoideae</taxon>
        <taxon>Oryzeae</taxon>
        <taxon>Oryzinae</taxon>
        <taxon>Oryza</taxon>
        <taxon>Oryza meyeriana</taxon>
    </lineage>
</organism>
<comment type="caution">
    <text evidence="2">The sequence shown here is derived from an EMBL/GenBank/DDBJ whole genome shotgun (WGS) entry which is preliminary data.</text>
</comment>
<name>A0A6G1BYV3_9ORYZ</name>
<dbReference type="EMBL" id="SPHZ02000011">
    <property type="protein sequence ID" value="KAF0892887.1"/>
    <property type="molecule type" value="Genomic_DNA"/>
</dbReference>
<reference evidence="2 3" key="1">
    <citation type="submission" date="2019-11" db="EMBL/GenBank/DDBJ databases">
        <title>Whole genome sequence of Oryza granulata.</title>
        <authorList>
            <person name="Li W."/>
        </authorList>
    </citation>
    <scope>NUCLEOTIDE SEQUENCE [LARGE SCALE GENOMIC DNA]</scope>
    <source>
        <strain evidence="3">cv. Menghai</strain>
        <tissue evidence="2">Leaf</tissue>
    </source>
</reference>
<dbReference type="Proteomes" id="UP000479710">
    <property type="component" value="Unassembled WGS sequence"/>
</dbReference>
<keyword evidence="3" id="KW-1185">Reference proteome</keyword>